<comment type="similarity">
    <text evidence="5 23">In the N-terminal section; belongs to the glycosyltransferase 51 family.</text>
</comment>
<comment type="catalytic activity">
    <reaction evidence="21">
        <text>[GlcNAc-(1-&gt;4)-Mur2Ac(oyl-L-Ala-gamma-D-Glu-L-Lys-D-Ala-D-Ala)](n)-di-trans,octa-cis-undecaprenyl diphosphate + beta-D-GlcNAc-(1-&gt;4)-Mur2Ac(oyl-L-Ala-gamma-D-Glu-L-Lys-D-Ala-D-Ala)-di-trans,octa-cis-undecaprenyl diphosphate = [GlcNAc-(1-&gt;4)-Mur2Ac(oyl-L-Ala-gamma-D-Glu-L-Lys-D-Ala-D-Ala)](n+1)-di-trans,octa-cis-undecaprenyl diphosphate + di-trans,octa-cis-undecaprenyl diphosphate + H(+)</text>
        <dbReference type="Rhea" id="RHEA:23708"/>
        <dbReference type="Rhea" id="RHEA-COMP:9602"/>
        <dbReference type="Rhea" id="RHEA-COMP:9603"/>
        <dbReference type="ChEBI" id="CHEBI:15378"/>
        <dbReference type="ChEBI" id="CHEBI:58405"/>
        <dbReference type="ChEBI" id="CHEBI:60033"/>
        <dbReference type="ChEBI" id="CHEBI:78435"/>
        <dbReference type="EC" id="2.4.99.28"/>
    </reaction>
</comment>
<evidence type="ECO:0000256" key="8">
    <source>
        <dbReference type="ARBA" id="ARBA00022645"/>
    </source>
</evidence>
<dbReference type="RefSeq" id="WP_094279612.1">
    <property type="nucleotide sequence ID" value="NZ_NQJF01000017.1"/>
</dbReference>
<keyword evidence="15 25" id="KW-0472">Membrane</keyword>
<dbReference type="InterPro" id="IPR011813">
    <property type="entry name" value="PBP_1b"/>
</dbReference>
<dbReference type="NCBIfam" id="TIGR02071">
    <property type="entry name" value="PBP_1b"/>
    <property type="match status" value="1"/>
</dbReference>
<evidence type="ECO:0000256" key="13">
    <source>
        <dbReference type="ARBA" id="ARBA00022960"/>
    </source>
</evidence>
<dbReference type="GO" id="GO:0008955">
    <property type="term" value="F:peptidoglycan glycosyltransferase activity"/>
    <property type="evidence" value="ECO:0007669"/>
    <property type="project" value="UniProtKB-UniRule"/>
</dbReference>
<evidence type="ECO:0000256" key="3">
    <source>
        <dbReference type="ARBA" id="ARBA00004752"/>
    </source>
</evidence>
<reference evidence="29 31" key="1">
    <citation type="submission" date="2017-08" db="EMBL/GenBank/DDBJ databases">
        <title>Draft Genome Sequence of the Marine Bacterium Oceanimonas baumannii ATCC 700832.</title>
        <authorList>
            <person name="Mcclelland W.D."/>
            <person name="Brennan M.A."/>
            <person name="Trachtenberg A.M."/>
            <person name="Maclea K.S."/>
        </authorList>
    </citation>
    <scope>NUCLEOTIDE SEQUENCE [LARGE SCALE GENOMIC DNA]</scope>
    <source>
        <strain evidence="29 31">ATCC 700832</strain>
    </source>
</reference>
<feature type="domain" description="Glycosyl transferase family 51" evidence="27">
    <location>
        <begin position="164"/>
        <end position="335"/>
    </location>
</feature>
<evidence type="ECO:0000256" key="18">
    <source>
        <dbReference type="ARBA" id="ARBA00023316"/>
    </source>
</evidence>
<keyword evidence="25" id="KW-1133">Transmembrane helix</keyword>
<dbReference type="Gene3D" id="3.40.710.10">
    <property type="entry name" value="DD-peptidase/beta-lactamase superfamily"/>
    <property type="match status" value="1"/>
</dbReference>
<dbReference type="InterPro" id="IPR028166">
    <property type="entry name" value="UB2H"/>
</dbReference>
<dbReference type="InterPro" id="IPR001460">
    <property type="entry name" value="PCN-bd_Tpept"/>
</dbReference>
<evidence type="ECO:0000259" key="27">
    <source>
        <dbReference type="Pfam" id="PF00912"/>
    </source>
</evidence>
<dbReference type="EMBL" id="NQJF01000017">
    <property type="protein sequence ID" value="OYD21265.1"/>
    <property type="molecule type" value="Genomic_DNA"/>
</dbReference>
<evidence type="ECO:0000256" key="4">
    <source>
        <dbReference type="ARBA" id="ARBA00007090"/>
    </source>
</evidence>
<comment type="catalytic activity">
    <reaction evidence="20">
        <text>Preferential cleavage: (Ac)2-L-Lys-D-Ala-|-D-Ala. Also transpeptidation of peptidyl-alanyl moieties that are N-acyl substituents of D-alanine.</text>
        <dbReference type="EC" id="3.4.16.4"/>
    </reaction>
</comment>
<evidence type="ECO:0000256" key="12">
    <source>
        <dbReference type="ARBA" id="ARBA00022801"/>
    </source>
</evidence>
<evidence type="ECO:0000313" key="29">
    <source>
        <dbReference type="EMBL" id="OYD21265.1"/>
    </source>
</evidence>
<keyword evidence="13 23" id="KW-0133">Cell shape</keyword>
<keyword evidence="12" id="KW-0378">Hydrolase</keyword>
<gene>
    <name evidence="29" type="primary">mrcB</name>
    <name evidence="29" type="ORF">B6S09_16590</name>
    <name evidence="30" type="ORF">LY04_03334</name>
</gene>
<evidence type="ECO:0000313" key="30">
    <source>
        <dbReference type="EMBL" id="TDW55352.1"/>
    </source>
</evidence>
<dbReference type="GO" id="GO:0005886">
    <property type="term" value="C:plasma membrane"/>
    <property type="evidence" value="ECO:0007669"/>
    <property type="project" value="UniProtKB-SubCell"/>
</dbReference>
<evidence type="ECO:0000256" key="16">
    <source>
        <dbReference type="ARBA" id="ARBA00023251"/>
    </source>
</evidence>
<dbReference type="GO" id="GO:0071555">
    <property type="term" value="P:cell wall organization"/>
    <property type="evidence" value="ECO:0007669"/>
    <property type="project" value="UniProtKB-UniRule"/>
</dbReference>
<evidence type="ECO:0000259" key="26">
    <source>
        <dbReference type="Pfam" id="PF00905"/>
    </source>
</evidence>
<sequence>MAKKTTRKTRKKPLKKQRRFGWGLVLKLALVGTVLMGVFGIYLDSQVRARFEGQKWSLPALVYSRPLELFPGQKLSHAQMLRELQMLNYRKVASPSRPGEYSVSRNRIEIHRRPFNFSDGAEQARTLLLSFEGQRLSRMQNPGNGRELGYARMDPVLLDRLNVDEREDRLLVRLEQVPELLVQALLTVEDRDFYQHDGVSPLAILRALVVNIKAGRTVQGGSTLTQQLAKNFFLSQDRSLWRKVQEAYMALIIDFRYDKDEILEAYLNEVYLGQNGSKGVYGFGLASYFYFGLPINELNPDQMALLVALVKGPSFYDPWRNSERARERRDLVLRLLANEGHIDRQVYEQSSGRDLGLIERGRMGYGRTPAFMGLLKDELNTRFGTGFLNQNGLRIFTSLDPIAQHTAEQAVAEQIKQLRGRTKRDDLEAAMVVSNWRKGEVSAVVGGSDPAFAGFNRALSARRQIGSLIKPPVYALGLEHGFRLSSPLKDEPVALRSEGGQVWRPKNYDRQYRGTVLLVDALAKSLNVPTVNLGMSVGLDNIVAGLKRMGVEQPIPPYPSMLLGTLELTPLEVNQLYLTLANQGLYQPLTSIRAIQDEAGELIYQHTAKASQVMDPEAGYLALYGMTRVVGGGTAAHLAARFPNRVMAGKTGSTNDLRDAWFAGLDNEELVTAWVGRDDNGVTGLTGASGALRIYSRYLDGRGVDSLELKAPAGIDRVNFALSDGQPADPRCEQTRLLPARTSGLPPIRGCQPQPSVPELPSGEQVGDWLRDIFNFAR</sequence>
<dbReference type="UniPathway" id="UPA00219"/>
<dbReference type="SUPFAM" id="SSF56601">
    <property type="entry name" value="beta-lactamase/transpeptidase-like"/>
    <property type="match status" value="1"/>
</dbReference>
<proteinExistence type="inferred from homology"/>
<comment type="function">
    <text evidence="1 23">Cell wall formation. Synthesis of cross-linked peptidoglycan from the lipid intermediates. The enzyme has a penicillin-insensitive transglycosylase N-terminal domain (formation of linear glycan strands) and a penicillin-sensitive transpeptidase C-terminal domain (cross-linking of the peptide subunits).</text>
</comment>
<evidence type="ECO:0000256" key="1">
    <source>
        <dbReference type="ARBA" id="ARBA00002624"/>
    </source>
</evidence>
<dbReference type="GO" id="GO:0008360">
    <property type="term" value="P:regulation of cell shape"/>
    <property type="evidence" value="ECO:0007669"/>
    <property type="project" value="UniProtKB-UniRule"/>
</dbReference>
<evidence type="ECO:0000256" key="19">
    <source>
        <dbReference type="ARBA" id="ARBA00032454"/>
    </source>
</evidence>
<dbReference type="SUPFAM" id="SSF53955">
    <property type="entry name" value="Lysozyme-like"/>
    <property type="match status" value="1"/>
</dbReference>
<dbReference type="PANTHER" id="PTHR32282:SF11">
    <property type="entry name" value="PENICILLIN-BINDING PROTEIN 1B"/>
    <property type="match status" value="1"/>
</dbReference>
<keyword evidence="8" id="KW-0121">Carboxypeptidase</keyword>
<feature type="domain" description="Penicillin-binding protein transpeptidase" evidence="26">
    <location>
        <begin position="430"/>
        <end position="658"/>
    </location>
</feature>
<dbReference type="Gene3D" id="1.20.5.100">
    <property type="entry name" value="Cytochrome c1, transmembrane anchor, C-terminal"/>
    <property type="match status" value="1"/>
</dbReference>
<dbReference type="InterPro" id="IPR036950">
    <property type="entry name" value="PBP_transglycosylase"/>
</dbReference>
<dbReference type="Pfam" id="PF14814">
    <property type="entry name" value="UB2H"/>
    <property type="match status" value="1"/>
</dbReference>
<feature type="domain" description="Bifunctional transglycosylase second" evidence="28">
    <location>
        <begin position="69"/>
        <end position="153"/>
    </location>
</feature>
<evidence type="ECO:0000256" key="2">
    <source>
        <dbReference type="ARBA" id="ARBA00004236"/>
    </source>
</evidence>
<dbReference type="AlphaFoldDB" id="A0A235CBT2"/>
<evidence type="ECO:0000256" key="23">
    <source>
        <dbReference type="PIRNR" id="PIRNR002799"/>
    </source>
</evidence>
<evidence type="ECO:0000256" key="10">
    <source>
        <dbReference type="ARBA" id="ARBA00022676"/>
    </source>
</evidence>
<keyword evidence="10 23" id="KW-0328">Glycosyltransferase</keyword>
<keyword evidence="32" id="KW-1185">Reference proteome</keyword>
<dbReference type="GO" id="GO:0009252">
    <property type="term" value="P:peptidoglycan biosynthetic process"/>
    <property type="evidence" value="ECO:0007669"/>
    <property type="project" value="UniProtKB-UniRule"/>
</dbReference>
<accession>A0A235CBT2</accession>
<keyword evidence="7" id="KW-1003">Cell membrane</keyword>
<evidence type="ECO:0000256" key="9">
    <source>
        <dbReference type="ARBA" id="ARBA00022670"/>
    </source>
</evidence>
<dbReference type="OrthoDB" id="9766909at2"/>
<evidence type="ECO:0000259" key="28">
    <source>
        <dbReference type="Pfam" id="PF14814"/>
    </source>
</evidence>
<comment type="caution">
    <text evidence="29">The sequence shown here is derived from an EMBL/GenBank/DDBJ whole genome shotgun (WGS) entry which is preliminary data.</text>
</comment>
<dbReference type="Proteomes" id="UP000295058">
    <property type="component" value="Unassembled WGS sequence"/>
</dbReference>
<evidence type="ECO:0000256" key="24">
    <source>
        <dbReference type="PIRSR" id="PIRSR002799-1"/>
    </source>
</evidence>
<evidence type="ECO:0000313" key="32">
    <source>
        <dbReference type="Proteomes" id="UP000295058"/>
    </source>
</evidence>
<evidence type="ECO:0000256" key="15">
    <source>
        <dbReference type="ARBA" id="ARBA00023136"/>
    </source>
</evidence>
<dbReference type="InterPro" id="IPR001264">
    <property type="entry name" value="Glyco_trans_51"/>
</dbReference>
<dbReference type="GO" id="GO:0009002">
    <property type="term" value="F:serine-type D-Ala-D-Ala carboxypeptidase activity"/>
    <property type="evidence" value="ECO:0007669"/>
    <property type="project" value="UniProtKB-EC"/>
</dbReference>
<evidence type="ECO:0000256" key="22">
    <source>
        <dbReference type="NCBIfam" id="TIGR02071"/>
    </source>
</evidence>
<dbReference type="Pfam" id="PF00912">
    <property type="entry name" value="Transgly"/>
    <property type="match status" value="1"/>
</dbReference>
<dbReference type="GO" id="GO:0008658">
    <property type="term" value="F:penicillin binding"/>
    <property type="evidence" value="ECO:0007669"/>
    <property type="project" value="UniProtKB-UniRule"/>
</dbReference>
<evidence type="ECO:0000313" key="31">
    <source>
        <dbReference type="Proteomes" id="UP000243640"/>
    </source>
</evidence>
<keyword evidence="9" id="KW-0645">Protease</keyword>
<evidence type="ECO:0000256" key="14">
    <source>
        <dbReference type="ARBA" id="ARBA00022984"/>
    </source>
</evidence>
<evidence type="ECO:0000256" key="25">
    <source>
        <dbReference type="SAM" id="Phobius"/>
    </source>
</evidence>
<evidence type="ECO:0000256" key="21">
    <source>
        <dbReference type="ARBA" id="ARBA00049902"/>
    </source>
</evidence>
<feature type="active site" description="Acyl-ester intermediate; for transpeptidase activity" evidence="24">
    <location>
        <position position="467"/>
    </location>
</feature>
<dbReference type="InterPro" id="IPR023346">
    <property type="entry name" value="Lysozyme-like_dom_sf"/>
</dbReference>
<dbReference type="EMBL" id="SODO01000018">
    <property type="protein sequence ID" value="TDW55352.1"/>
    <property type="molecule type" value="Genomic_DNA"/>
</dbReference>
<feature type="active site" description="Proton donor; for transglycosylase activity" evidence="24">
    <location>
        <position position="189"/>
    </location>
</feature>
<comment type="pathway">
    <text evidence="3 23">Cell wall biogenesis; peptidoglycan biosynthesis.</text>
</comment>
<evidence type="ECO:0000256" key="17">
    <source>
        <dbReference type="ARBA" id="ARBA00023268"/>
    </source>
</evidence>
<evidence type="ECO:0000256" key="6">
    <source>
        <dbReference type="ARBA" id="ARBA00018637"/>
    </source>
</evidence>
<comment type="subcellular location">
    <subcellularLocation>
        <location evidence="2">Cell membrane</location>
    </subcellularLocation>
</comment>
<reference evidence="30 32" key="2">
    <citation type="submission" date="2019-03" db="EMBL/GenBank/DDBJ databases">
        <title>Genomic Encyclopedia of Archaeal and Bacterial Type Strains, Phase II (KMG-II): from individual species to whole genera.</title>
        <authorList>
            <person name="Goeker M."/>
        </authorList>
    </citation>
    <scope>NUCLEOTIDE SEQUENCE [LARGE SCALE GENOMIC DNA]</scope>
    <source>
        <strain evidence="30 32">DSM 15594</strain>
    </source>
</reference>
<dbReference type="Pfam" id="PF00905">
    <property type="entry name" value="Transpeptidase"/>
    <property type="match status" value="1"/>
</dbReference>
<evidence type="ECO:0000256" key="7">
    <source>
        <dbReference type="ARBA" id="ARBA00022475"/>
    </source>
</evidence>
<dbReference type="Gene3D" id="3.30.2060.10">
    <property type="entry name" value="Penicillin-binding protein 1b domain"/>
    <property type="match status" value="1"/>
</dbReference>
<dbReference type="PANTHER" id="PTHR32282">
    <property type="entry name" value="BINDING PROTEIN TRANSPEPTIDASE, PUTATIVE-RELATED"/>
    <property type="match status" value="1"/>
</dbReference>
<organism evidence="29 31">
    <name type="scientific">Oceanimonas baumannii</name>
    <dbReference type="NCBI Taxonomy" id="129578"/>
    <lineage>
        <taxon>Bacteria</taxon>
        <taxon>Pseudomonadati</taxon>
        <taxon>Pseudomonadota</taxon>
        <taxon>Gammaproteobacteria</taxon>
        <taxon>Aeromonadales</taxon>
        <taxon>Aeromonadaceae</taxon>
        <taxon>Oceanimonas</taxon>
    </lineage>
</organism>
<dbReference type="GO" id="GO:0030288">
    <property type="term" value="C:outer membrane-bounded periplasmic space"/>
    <property type="evidence" value="ECO:0007669"/>
    <property type="project" value="TreeGrafter"/>
</dbReference>
<keyword evidence="18 23" id="KW-0961">Cell wall biogenesis/degradation</keyword>
<dbReference type="GO" id="GO:0046677">
    <property type="term" value="P:response to antibiotic"/>
    <property type="evidence" value="ECO:0007669"/>
    <property type="project" value="UniProtKB-UniRule"/>
</dbReference>
<keyword evidence="11 23" id="KW-0808">Transferase</keyword>
<protein>
    <recommendedName>
        <fullName evidence="6 22">Penicillin-binding protein 1B</fullName>
        <shortName evidence="23">PBP-1b</shortName>
        <shortName evidence="23">PBP1b</shortName>
    </recommendedName>
    <alternativeName>
        <fullName evidence="19 23">Murein polymerase</fullName>
    </alternativeName>
</protein>
<keyword evidence="16" id="KW-0046">Antibiotic resistance</keyword>
<evidence type="ECO:0000256" key="11">
    <source>
        <dbReference type="ARBA" id="ARBA00022679"/>
    </source>
</evidence>
<dbReference type="InterPro" id="IPR012338">
    <property type="entry name" value="Beta-lactam/transpept-like"/>
</dbReference>
<dbReference type="InterPro" id="IPR050396">
    <property type="entry name" value="Glycosyltr_51/Transpeptidase"/>
</dbReference>
<keyword evidence="17" id="KW-0511">Multifunctional enzyme</keyword>
<evidence type="ECO:0000256" key="5">
    <source>
        <dbReference type="ARBA" id="ARBA00007739"/>
    </source>
</evidence>
<dbReference type="Gene3D" id="1.10.3810.10">
    <property type="entry name" value="Biosynthetic peptidoglycan transglycosylase-like"/>
    <property type="match status" value="1"/>
</dbReference>
<dbReference type="GO" id="GO:0009274">
    <property type="term" value="C:peptidoglycan-based cell wall"/>
    <property type="evidence" value="ECO:0007669"/>
    <property type="project" value="UniProtKB-UniRule"/>
</dbReference>
<comment type="similarity">
    <text evidence="4 23">In the C-terminal section; belongs to the transpeptidase family.</text>
</comment>
<keyword evidence="14 23" id="KW-0573">Peptidoglycan synthesis</keyword>
<feature type="transmembrane region" description="Helical" evidence="25">
    <location>
        <begin position="20"/>
        <end position="43"/>
    </location>
</feature>
<evidence type="ECO:0000256" key="20">
    <source>
        <dbReference type="ARBA" id="ARBA00034000"/>
    </source>
</evidence>
<name>A0A235CBT2_9GAMM</name>
<dbReference type="PIRSF" id="PIRSF002799">
    <property type="entry name" value="PBP_1b"/>
    <property type="match status" value="1"/>
</dbReference>
<keyword evidence="25" id="KW-0812">Transmembrane</keyword>
<dbReference type="GO" id="GO:0006508">
    <property type="term" value="P:proteolysis"/>
    <property type="evidence" value="ECO:0007669"/>
    <property type="project" value="UniProtKB-KW"/>
</dbReference>
<dbReference type="Proteomes" id="UP000243640">
    <property type="component" value="Unassembled WGS sequence"/>
</dbReference>